<gene>
    <name evidence="4" type="ORF">Vau01_061220</name>
</gene>
<feature type="transmembrane region" description="Helical" evidence="2">
    <location>
        <begin position="102"/>
        <end position="121"/>
    </location>
</feature>
<accession>A0A8J3Z716</accession>
<feature type="transmembrane region" description="Helical" evidence="2">
    <location>
        <begin position="145"/>
        <end position="166"/>
    </location>
</feature>
<feature type="transmembrane region" description="Helical" evidence="2">
    <location>
        <begin position="333"/>
        <end position="354"/>
    </location>
</feature>
<keyword evidence="2" id="KW-0812">Transmembrane</keyword>
<dbReference type="EMBL" id="BOPG01000037">
    <property type="protein sequence ID" value="GIJ58606.1"/>
    <property type="molecule type" value="Genomic_DNA"/>
</dbReference>
<dbReference type="GO" id="GO:0000271">
    <property type="term" value="P:polysaccharide biosynthetic process"/>
    <property type="evidence" value="ECO:0007669"/>
    <property type="project" value="TreeGrafter"/>
</dbReference>
<organism evidence="4 5">
    <name type="scientific">Virgisporangium aurantiacum</name>
    <dbReference type="NCBI Taxonomy" id="175570"/>
    <lineage>
        <taxon>Bacteria</taxon>
        <taxon>Bacillati</taxon>
        <taxon>Actinomycetota</taxon>
        <taxon>Actinomycetes</taxon>
        <taxon>Micromonosporales</taxon>
        <taxon>Micromonosporaceae</taxon>
        <taxon>Virgisporangium</taxon>
    </lineage>
</organism>
<feature type="transmembrane region" description="Helical" evidence="2">
    <location>
        <begin position="299"/>
        <end position="321"/>
    </location>
</feature>
<dbReference type="Pfam" id="PF01757">
    <property type="entry name" value="Acyl_transf_3"/>
    <property type="match status" value="1"/>
</dbReference>
<keyword evidence="4" id="KW-0012">Acyltransferase</keyword>
<feature type="region of interest" description="Disordered" evidence="1">
    <location>
        <begin position="1"/>
        <end position="21"/>
    </location>
</feature>
<protein>
    <submittedName>
        <fullName evidence="4">Acyltransferase</fullName>
    </submittedName>
</protein>
<feature type="domain" description="Acyltransferase 3" evidence="3">
    <location>
        <begin position="26"/>
        <end position="354"/>
    </location>
</feature>
<keyword evidence="2" id="KW-0472">Membrane</keyword>
<comment type="caution">
    <text evidence="4">The sequence shown here is derived from an EMBL/GenBank/DDBJ whole genome shotgun (WGS) entry which is preliminary data.</text>
</comment>
<evidence type="ECO:0000256" key="2">
    <source>
        <dbReference type="SAM" id="Phobius"/>
    </source>
</evidence>
<keyword evidence="2" id="KW-1133">Transmembrane helix</keyword>
<evidence type="ECO:0000256" key="1">
    <source>
        <dbReference type="SAM" id="MobiDB-lite"/>
    </source>
</evidence>
<keyword evidence="4" id="KW-0808">Transferase</keyword>
<dbReference type="GO" id="GO:0016747">
    <property type="term" value="F:acyltransferase activity, transferring groups other than amino-acyl groups"/>
    <property type="evidence" value="ECO:0007669"/>
    <property type="project" value="InterPro"/>
</dbReference>
<sequence length="379" mass="42449">MRTQLQIDAPPGPAAPPVPEKSRLPSLTGLRWIGAMLVFGFHVGTMGIMADEGPRTLISRVFGMGLSGVQFFYILSGFVLVWSFRPGEKRMTFYRRRIVKILPNHAVLWLAVILLVGVWWGDPVNPVVAVVNLFLVQAWFPANGWFYSINTVSWSLSCELFFYLCLPLVLPLIRRLPAWALYAVAVALPLLMLVAIWPGQLLVPESWRWWFTQVFPVVRSLEFWLGVVAAELSLRSRWRGPGLPVSLGVFAAAWVVCSNEWVPAVMWPTVLAVAYIVVIAAAARADVENLWSPFRNRPLRWLGEVSFAFYMVHVFVVTGVLRAVGQTHGYSGWAGLAASLGLFGLCLGSAALLYRYVEQPMVRLLGPRRPRYLRPSRAS</sequence>
<name>A0A8J3Z716_9ACTN</name>
<dbReference type="PANTHER" id="PTHR23028:SF53">
    <property type="entry name" value="ACYL_TRANSF_3 DOMAIN-CONTAINING PROTEIN"/>
    <property type="match status" value="1"/>
</dbReference>
<dbReference type="PANTHER" id="PTHR23028">
    <property type="entry name" value="ACETYLTRANSFERASE"/>
    <property type="match status" value="1"/>
</dbReference>
<dbReference type="InterPro" id="IPR002656">
    <property type="entry name" value="Acyl_transf_3_dom"/>
</dbReference>
<dbReference type="GO" id="GO:0016020">
    <property type="term" value="C:membrane"/>
    <property type="evidence" value="ECO:0007669"/>
    <property type="project" value="TreeGrafter"/>
</dbReference>
<keyword evidence="5" id="KW-1185">Reference proteome</keyword>
<dbReference type="InterPro" id="IPR050879">
    <property type="entry name" value="Acyltransferase_3"/>
</dbReference>
<feature type="transmembrane region" description="Helical" evidence="2">
    <location>
        <begin position="30"/>
        <end position="49"/>
    </location>
</feature>
<evidence type="ECO:0000313" key="5">
    <source>
        <dbReference type="Proteomes" id="UP000612585"/>
    </source>
</evidence>
<dbReference type="Proteomes" id="UP000612585">
    <property type="component" value="Unassembled WGS sequence"/>
</dbReference>
<feature type="compositionally biased region" description="Pro residues" evidence="1">
    <location>
        <begin position="10"/>
        <end position="19"/>
    </location>
</feature>
<dbReference type="AlphaFoldDB" id="A0A8J3Z716"/>
<dbReference type="RefSeq" id="WP_203999614.1">
    <property type="nucleotide sequence ID" value="NZ_BOPG01000037.1"/>
</dbReference>
<feature type="transmembrane region" description="Helical" evidence="2">
    <location>
        <begin position="267"/>
        <end position="287"/>
    </location>
</feature>
<proteinExistence type="predicted"/>
<feature type="transmembrane region" description="Helical" evidence="2">
    <location>
        <begin position="178"/>
        <end position="197"/>
    </location>
</feature>
<feature type="transmembrane region" description="Helical" evidence="2">
    <location>
        <begin position="61"/>
        <end position="82"/>
    </location>
</feature>
<reference evidence="4" key="1">
    <citation type="submission" date="2021-01" db="EMBL/GenBank/DDBJ databases">
        <title>Whole genome shotgun sequence of Virgisporangium aurantiacum NBRC 16421.</title>
        <authorList>
            <person name="Komaki H."/>
            <person name="Tamura T."/>
        </authorList>
    </citation>
    <scope>NUCLEOTIDE SEQUENCE</scope>
    <source>
        <strain evidence="4">NBRC 16421</strain>
    </source>
</reference>
<evidence type="ECO:0000313" key="4">
    <source>
        <dbReference type="EMBL" id="GIJ58606.1"/>
    </source>
</evidence>
<evidence type="ECO:0000259" key="3">
    <source>
        <dbReference type="Pfam" id="PF01757"/>
    </source>
</evidence>